<proteinExistence type="predicted"/>
<name>A0ABP9HYG7_9ACTN</name>
<comment type="caution">
    <text evidence="3">The sequence shown here is derived from an EMBL/GenBank/DDBJ whole genome shotgun (WGS) entry which is preliminary data.</text>
</comment>
<evidence type="ECO:0000313" key="3">
    <source>
        <dbReference type="EMBL" id="GAA4982300.1"/>
    </source>
</evidence>
<evidence type="ECO:0000313" key="4">
    <source>
        <dbReference type="Proteomes" id="UP001501195"/>
    </source>
</evidence>
<protein>
    <submittedName>
        <fullName evidence="3">LuxR family transcriptional regulator</fullName>
    </submittedName>
</protein>
<sequence length="713" mass="73676">MRRLGVDGCEAESTIPYAALHRLMIPLRAHLPSLPERHQEALRVAAGAAAGPPPDRFLVGLGVLGLLAAAGEVEPVVCAVDDAHLLDAESLDALAFVARRLEAESAALVLAARDDRDVGALLAGVPALRLTGLDLGSSVRLLASSLPEAVDPAAAAQIAGATGGNPLALIDLAGELSARRLTEAGLSDDPLPVGRRLEEHYLRQVRDLSGDAQLWLVVAAAGSTGTVDLVRAAARELGVVAAAADEAEAAGLVELADPVRFRHPLVRSAAYNAARGGDRRRVHRALSAAAAALGLAEFEAWHAAKATLGTDPGVADRLERVADVAGGRGGLSSRARVLAQASALTPPGATRQARLVAAAEAALGAGAARLAGNLLDDVDEDALDPVPRGRLVAIRASLALFGADPALRSGAAAMLAAAECFHGHDDALEQHALLRAFDHALPPERLLQGTTLRELGLRMRAGAELRAGTAATLLRALSALVLLPYPDAVPELRRALAALDRLEPAELLLHGVTSVAVTTALWDAPARRTLLERTAAAARDAGSLQLLDTVLWITSSAEIQGGTPRRAGEFVEQVRELRRAIGYDAEHVVNVAALAWAGAPREQVEAVAAGATAAGFGGVTAAGVTALAVRDLAEGRYADACAALRPLVADPFLHVTPLAYPDLVEAAVRSGHREEARALVERLDALAAANSSAWALGVAARSRALVEEESAVR</sequence>
<keyword evidence="1" id="KW-0547">Nucleotide-binding</keyword>
<evidence type="ECO:0000256" key="1">
    <source>
        <dbReference type="ARBA" id="ARBA00022741"/>
    </source>
</evidence>
<dbReference type="PANTHER" id="PTHR16305">
    <property type="entry name" value="TESTICULAR SOLUBLE ADENYLYL CYCLASE"/>
    <property type="match status" value="1"/>
</dbReference>
<accession>A0ABP9HYG7</accession>
<gene>
    <name evidence="3" type="ORF">GCM10023225_22740</name>
</gene>
<dbReference type="PANTHER" id="PTHR16305:SF35">
    <property type="entry name" value="TRANSCRIPTIONAL ACTIVATOR DOMAIN"/>
    <property type="match status" value="1"/>
</dbReference>
<evidence type="ECO:0000256" key="2">
    <source>
        <dbReference type="ARBA" id="ARBA00022840"/>
    </source>
</evidence>
<keyword evidence="4" id="KW-1185">Reference proteome</keyword>
<reference evidence="4" key="1">
    <citation type="journal article" date="2019" name="Int. J. Syst. Evol. Microbiol.">
        <title>The Global Catalogue of Microorganisms (GCM) 10K type strain sequencing project: providing services to taxonomists for standard genome sequencing and annotation.</title>
        <authorList>
            <consortium name="The Broad Institute Genomics Platform"/>
            <consortium name="The Broad Institute Genome Sequencing Center for Infectious Disease"/>
            <person name="Wu L."/>
            <person name="Ma J."/>
        </authorList>
    </citation>
    <scope>NUCLEOTIDE SEQUENCE [LARGE SCALE GENOMIC DNA]</scope>
    <source>
        <strain evidence="4">JCM 18126</strain>
    </source>
</reference>
<dbReference type="Proteomes" id="UP001501195">
    <property type="component" value="Unassembled WGS sequence"/>
</dbReference>
<keyword evidence="2" id="KW-0067">ATP-binding</keyword>
<dbReference type="EMBL" id="BAABIL010000334">
    <property type="protein sequence ID" value="GAA4982300.1"/>
    <property type="molecule type" value="Genomic_DNA"/>
</dbReference>
<organism evidence="3 4">
    <name type="scientific">Kineococcus glutinatus</name>
    <dbReference type="NCBI Taxonomy" id="1070872"/>
    <lineage>
        <taxon>Bacteria</taxon>
        <taxon>Bacillati</taxon>
        <taxon>Actinomycetota</taxon>
        <taxon>Actinomycetes</taxon>
        <taxon>Kineosporiales</taxon>
        <taxon>Kineosporiaceae</taxon>
        <taxon>Kineococcus</taxon>
    </lineage>
</organism>